<feature type="compositionally biased region" description="Low complexity" evidence="1">
    <location>
        <begin position="700"/>
        <end position="718"/>
    </location>
</feature>
<evidence type="ECO:0000313" key="3">
    <source>
        <dbReference type="Proteomes" id="UP000198287"/>
    </source>
</evidence>
<feature type="compositionally biased region" description="Polar residues" evidence="1">
    <location>
        <begin position="1333"/>
        <end position="1349"/>
    </location>
</feature>
<accession>A0A226DZG5</accession>
<feature type="compositionally biased region" description="Polar residues" evidence="1">
    <location>
        <begin position="614"/>
        <end position="624"/>
    </location>
</feature>
<feature type="compositionally biased region" description="Acidic residues" evidence="1">
    <location>
        <begin position="1009"/>
        <end position="1026"/>
    </location>
</feature>
<feature type="compositionally biased region" description="Basic and acidic residues" evidence="1">
    <location>
        <begin position="258"/>
        <end position="288"/>
    </location>
</feature>
<feature type="region of interest" description="Disordered" evidence="1">
    <location>
        <begin position="681"/>
        <end position="914"/>
    </location>
</feature>
<protein>
    <submittedName>
        <fullName evidence="2">Uncharacterized protein</fullName>
    </submittedName>
</protein>
<feature type="compositionally biased region" description="Basic residues" evidence="1">
    <location>
        <begin position="797"/>
        <end position="806"/>
    </location>
</feature>
<dbReference type="OrthoDB" id="7701829at2759"/>
<evidence type="ECO:0000256" key="1">
    <source>
        <dbReference type="SAM" id="MobiDB-lite"/>
    </source>
</evidence>
<feature type="compositionally biased region" description="Polar residues" evidence="1">
    <location>
        <begin position="968"/>
        <end position="981"/>
    </location>
</feature>
<feature type="compositionally biased region" description="Basic residues" evidence="1">
    <location>
        <begin position="552"/>
        <end position="562"/>
    </location>
</feature>
<feature type="compositionally biased region" description="Basic and acidic residues" evidence="1">
    <location>
        <begin position="1448"/>
        <end position="1458"/>
    </location>
</feature>
<reference evidence="2 3" key="1">
    <citation type="submission" date="2015-12" db="EMBL/GenBank/DDBJ databases">
        <title>The genome of Folsomia candida.</title>
        <authorList>
            <person name="Faddeeva A."/>
            <person name="Derks M.F."/>
            <person name="Anvar Y."/>
            <person name="Smit S."/>
            <person name="Van Straalen N."/>
            <person name="Roelofs D."/>
        </authorList>
    </citation>
    <scope>NUCLEOTIDE SEQUENCE [LARGE SCALE GENOMIC DNA]</scope>
    <source>
        <strain evidence="2 3">VU population</strain>
        <tissue evidence="2">Whole body</tissue>
    </source>
</reference>
<feature type="compositionally biased region" description="Low complexity" evidence="1">
    <location>
        <begin position="533"/>
        <end position="551"/>
    </location>
</feature>
<feature type="compositionally biased region" description="Basic and acidic residues" evidence="1">
    <location>
        <begin position="1169"/>
        <end position="1184"/>
    </location>
</feature>
<feature type="compositionally biased region" description="Low complexity" evidence="1">
    <location>
        <begin position="594"/>
        <end position="610"/>
    </location>
</feature>
<feature type="compositionally biased region" description="Polar residues" evidence="1">
    <location>
        <begin position="1045"/>
        <end position="1070"/>
    </location>
</feature>
<feature type="compositionally biased region" description="Basic and acidic residues" evidence="1">
    <location>
        <begin position="1412"/>
        <end position="1441"/>
    </location>
</feature>
<organism evidence="2 3">
    <name type="scientific">Folsomia candida</name>
    <name type="common">Springtail</name>
    <dbReference type="NCBI Taxonomy" id="158441"/>
    <lineage>
        <taxon>Eukaryota</taxon>
        <taxon>Metazoa</taxon>
        <taxon>Ecdysozoa</taxon>
        <taxon>Arthropoda</taxon>
        <taxon>Hexapoda</taxon>
        <taxon>Collembola</taxon>
        <taxon>Entomobryomorpha</taxon>
        <taxon>Isotomoidea</taxon>
        <taxon>Isotomidae</taxon>
        <taxon>Proisotominae</taxon>
        <taxon>Folsomia</taxon>
    </lineage>
</organism>
<dbReference type="OMA" id="CALASEQ"/>
<feature type="compositionally biased region" description="Basic and acidic residues" evidence="1">
    <location>
        <begin position="1136"/>
        <end position="1145"/>
    </location>
</feature>
<feature type="region of interest" description="Disordered" evidence="1">
    <location>
        <begin position="1516"/>
        <end position="1536"/>
    </location>
</feature>
<feature type="compositionally biased region" description="Polar residues" evidence="1">
    <location>
        <begin position="158"/>
        <end position="169"/>
    </location>
</feature>
<feature type="compositionally biased region" description="Polar residues" evidence="1">
    <location>
        <begin position="649"/>
        <end position="662"/>
    </location>
</feature>
<feature type="region of interest" description="Disordered" evidence="1">
    <location>
        <begin position="1002"/>
        <end position="1070"/>
    </location>
</feature>
<feature type="compositionally biased region" description="Basic and acidic residues" evidence="1">
    <location>
        <begin position="837"/>
        <end position="852"/>
    </location>
</feature>
<feature type="compositionally biased region" description="Basic residues" evidence="1">
    <location>
        <begin position="764"/>
        <end position="779"/>
    </location>
</feature>
<comment type="caution">
    <text evidence="2">The sequence shown here is derived from an EMBL/GenBank/DDBJ whole genome shotgun (WGS) entry which is preliminary data.</text>
</comment>
<feature type="compositionally biased region" description="Polar residues" evidence="1">
    <location>
        <begin position="858"/>
        <end position="876"/>
    </location>
</feature>
<feature type="compositionally biased region" description="Low complexity" evidence="1">
    <location>
        <begin position="1314"/>
        <end position="1325"/>
    </location>
</feature>
<feature type="compositionally biased region" description="Low complexity" evidence="1">
    <location>
        <begin position="1118"/>
        <end position="1128"/>
    </location>
</feature>
<dbReference type="Proteomes" id="UP000198287">
    <property type="component" value="Unassembled WGS sequence"/>
</dbReference>
<feature type="compositionally biased region" description="Polar residues" evidence="1">
    <location>
        <begin position="903"/>
        <end position="914"/>
    </location>
</feature>
<dbReference type="EMBL" id="LNIX01000009">
    <property type="protein sequence ID" value="OXA50117.1"/>
    <property type="molecule type" value="Genomic_DNA"/>
</dbReference>
<sequence>MAMSPDVPTASAGTASAPTYCYQAMNHIIMWLATRHYSEGGYENGETDCVPYDDAYYYGPPPEAVFTDPTGMVYYGHCSNNGEYYDAYPVSPMMVQGYPTVYYPMPYPVDWNGVPIPYPQMIAVPPPPQQIPHPHGSHIEEVVENNVPCLQGPEVASPPSSGESHGSNKSDTLSPTDSTLTSSTSSSSSSSEAEQSPLSSPKDQGLSSSESKTMTTTSTTSGPGDIPNSGNSSSCVSDEKSSLTPREGSPPNKTNESSVKKDAKSGKEAAGVKKEQQKSKATSGDKDNNNLSKSQKKTEITLSSVKPQSQPGIKKITSSTSKDSTPPTTSSSSSTMSSPPSSAPVSPPGATGQAAPLPPPVTTYASAVGNAHQGQSQGQNVMPPPQPHPQQQQHLHNGHYQHPGPRYHHQGPPPPQMSHHGPPPPPNGYHHHGPPPPQQQQQQHVIQQHPLPPPPHPMAGPPPPPYGHMYHPHPPPIPGAGFVYGPPVYNDPINISGRGDKLVKVNRLLIIFPINMSTYILGIAPATTADTVSSSSPSSSSSSSSTSTSTTSRKKRKKRRREKDKENDENGGGDDEDDDDNGQLTDEASHPTKAESPTTTTTNETTIATKLHSETLTEPITTKTSESDQIKKSAPAKHSISEEKAKESQIITNSTIQCPNNSGEIISKQINDAVKAGVESDLKIPTNSSSGEIIPTEKNTSSTKIISRSPSTTSTSSSLLDGESPPREHPSSTTSSNSTTPSKSSSALRKEITEPIESNSTKSTKSKRKKKNLKSKKSKAAASSLSSVFLEEESKKMASKTCHHKLIPTFTSGESEEVKVSPPKEDDDDAVGSNQDNNKKCGDDENEKKSGEEEGATAFTNIDDSAAGSTTAQSCALASEQENNKVKASPLSPRSLGHPTPGESRTSSSNNSVILPLTQISSNVTKKPSDLDLTLTSFTSSAVLAGFGSLDTDEDDFLPLLKPLCEPSSPSDSLNTNQSMAGSEDVAAISVSESDFNINNAMNRATSLDEVEEDLPPEDEEEDEEPDLGKVTELLSPKSGAASEQLLSPSVDPTEQLLSPSVDPTEQPLSPSVDIIAASSQEKLETMPPLSFCKPATSPPNDADNVASLFKRGDESQVKLSSVVVLSPSEEEDMQKEESPPRETPKSTAGLGEQENVTDLGQQQQQQSEKVRVETEAEAEERPKSLTLAVSEWLKTQGDAALTVTPIRSTEDQEEGEEGDADLSEEDEDEEDEDEEGSKLQDQKNLLCNPWAAPSNRHEDGPHSSPRVAHQHHYHHNDFSPSEEVIKSEKTPVIHQNQTTCSNQSLTIPRYDNKTTTFSSSNKNTNYDDSGYELSSQDETQPDFSSISTTRRKNHRKSAERDVDKTIQPAQSSSFTSSSLLLLTDDNNTNPICDPQKFSKYYQFGVVFEPDQDHDQGIDFHQEDQHDSVQPKNQQDKEEKVMMSQNLPERKQSLRKSENYPGRKQPLGKSGTEVVLRGFHDPNLDEEIGTFDPTVVAEQRENRGRIYAQFEPKFSRDDDHSEENFDENYDTQNSQGHLYTNPFSLAKELVESGEALEESWDVDSEPLPPYEHPAFPEVEILPPFNRNTPKNRVIRRNLGGEGALMSGICCSIQ</sequence>
<feature type="region of interest" description="Disordered" evidence="1">
    <location>
        <begin position="149"/>
        <end position="472"/>
    </location>
</feature>
<feature type="region of interest" description="Disordered" evidence="1">
    <location>
        <begin position="962"/>
        <end position="981"/>
    </location>
</feature>
<feature type="region of interest" description="Disordered" evidence="1">
    <location>
        <begin position="1085"/>
        <end position="1373"/>
    </location>
</feature>
<feature type="region of interest" description="Disordered" evidence="1">
    <location>
        <begin position="529"/>
        <end position="662"/>
    </location>
</feature>
<feature type="compositionally biased region" description="Low complexity" evidence="1">
    <location>
        <begin position="317"/>
        <end position="340"/>
    </location>
</feature>
<feature type="compositionally biased region" description="Acidic residues" evidence="1">
    <location>
        <begin position="1212"/>
        <end position="1236"/>
    </location>
</feature>
<feature type="compositionally biased region" description="Polar residues" evidence="1">
    <location>
        <begin position="1294"/>
        <end position="1307"/>
    </location>
</feature>
<feature type="compositionally biased region" description="Pro residues" evidence="1">
    <location>
        <begin position="450"/>
        <end position="472"/>
    </location>
</feature>
<feature type="compositionally biased region" description="Polar residues" evidence="1">
    <location>
        <begin position="300"/>
        <end position="311"/>
    </location>
</feature>
<keyword evidence="3" id="KW-1185">Reference proteome</keyword>
<feature type="region of interest" description="Disordered" evidence="1">
    <location>
        <begin position="1412"/>
        <end position="1470"/>
    </location>
</feature>
<feature type="compositionally biased region" description="Low complexity" evidence="1">
    <location>
        <begin position="439"/>
        <end position="449"/>
    </location>
</feature>
<feature type="compositionally biased region" description="Low complexity" evidence="1">
    <location>
        <begin position="170"/>
        <end position="221"/>
    </location>
</feature>
<feature type="compositionally biased region" description="Acidic residues" evidence="1">
    <location>
        <begin position="569"/>
        <end position="581"/>
    </location>
</feature>
<evidence type="ECO:0000313" key="2">
    <source>
        <dbReference type="EMBL" id="OXA50117.1"/>
    </source>
</evidence>
<name>A0A226DZG5_FOLCA</name>
<feature type="compositionally biased region" description="Low complexity" evidence="1">
    <location>
        <begin position="731"/>
        <end position="746"/>
    </location>
</feature>
<feature type="compositionally biased region" description="Pro residues" evidence="1">
    <location>
        <begin position="411"/>
        <end position="427"/>
    </location>
</feature>
<proteinExistence type="predicted"/>
<gene>
    <name evidence="2" type="ORF">Fcan01_15301</name>
</gene>
<dbReference type="STRING" id="158441.A0A226DZG5"/>